<keyword evidence="13" id="KW-1185">Reference proteome</keyword>
<dbReference type="InterPro" id="IPR023827">
    <property type="entry name" value="Peptidase_S8_Asp-AS"/>
</dbReference>
<dbReference type="SUPFAM" id="SSF52743">
    <property type="entry name" value="Subtilisin-like"/>
    <property type="match status" value="1"/>
</dbReference>
<evidence type="ECO:0000313" key="12">
    <source>
        <dbReference type="EMBL" id="KAK2608857.1"/>
    </source>
</evidence>
<feature type="active site" description="Charge relay system" evidence="6">
    <location>
        <position position="184"/>
    </location>
</feature>
<dbReference type="EMBL" id="JASWJB010000031">
    <property type="protein sequence ID" value="KAK2608857.1"/>
    <property type="molecule type" value="Genomic_DNA"/>
</dbReference>
<organism evidence="12 13">
    <name type="scientific">Conoideocrella luteorostrata</name>
    <dbReference type="NCBI Taxonomy" id="1105319"/>
    <lineage>
        <taxon>Eukaryota</taxon>
        <taxon>Fungi</taxon>
        <taxon>Dikarya</taxon>
        <taxon>Ascomycota</taxon>
        <taxon>Pezizomycotina</taxon>
        <taxon>Sordariomycetes</taxon>
        <taxon>Hypocreomycetidae</taxon>
        <taxon>Hypocreales</taxon>
        <taxon>Clavicipitaceae</taxon>
        <taxon>Conoideocrella</taxon>
    </lineage>
</organism>
<evidence type="ECO:0000256" key="6">
    <source>
        <dbReference type="PROSITE-ProRule" id="PRU01240"/>
    </source>
</evidence>
<dbReference type="AlphaFoldDB" id="A0AAJ0CUU9"/>
<feature type="signal peptide" evidence="9">
    <location>
        <begin position="1"/>
        <end position="20"/>
    </location>
</feature>
<dbReference type="GO" id="GO:0006508">
    <property type="term" value="P:proteolysis"/>
    <property type="evidence" value="ECO:0007669"/>
    <property type="project" value="UniProtKB-KW"/>
</dbReference>
<dbReference type="GO" id="GO:0004252">
    <property type="term" value="F:serine-type endopeptidase activity"/>
    <property type="evidence" value="ECO:0007669"/>
    <property type="project" value="UniProtKB-UniRule"/>
</dbReference>
<dbReference type="PANTHER" id="PTHR43806">
    <property type="entry name" value="PEPTIDASE S8"/>
    <property type="match status" value="1"/>
</dbReference>
<feature type="region of interest" description="Disordered" evidence="8">
    <location>
        <begin position="405"/>
        <end position="427"/>
    </location>
</feature>
<dbReference type="PROSITE" id="PS00137">
    <property type="entry name" value="SUBTILASE_HIS"/>
    <property type="match status" value="1"/>
</dbReference>
<proteinExistence type="inferred from homology"/>
<name>A0AAJ0CUU9_9HYPO</name>
<dbReference type="InterPro" id="IPR037045">
    <property type="entry name" value="S8pro/Inhibitor_I9_sf"/>
</dbReference>
<feature type="domain" description="Peptidase S8/S53" evidence="10">
    <location>
        <begin position="182"/>
        <end position="408"/>
    </location>
</feature>
<evidence type="ECO:0000259" key="11">
    <source>
        <dbReference type="Pfam" id="PF05922"/>
    </source>
</evidence>
<dbReference type="Gene3D" id="3.40.50.200">
    <property type="entry name" value="Peptidase S8/S53 domain"/>
    <property type="match status" value="1"/>
</dbReference>
<evidence type="ECO:0000256" key="3">
    <source>
        <dbReference type="ARBA" id="ARBA00022729"/>
    </source>
</evidence>
<dbReference type="Pfam" id="PF00082">
    <property type="entry name" value="Peptidase_S8"/>
    <property type="match status" value="1"/>
</dbReference>
<gene>
    <name evidence="12" type="ORF">QQS21_002570</name>
</gene>
<dbReference type="PRINTS" id="PR00723">
    <property type="entry name" value="SUBTILISIN"/>
</dbReference>
<dbReference type="CDD" id="cd04077">
    <property type="entry name" value="Peptidases_S8_PCSK9_ProteinaseK_like"/>
    <property type="match status" value="1"/>
</dbReference>
<dbReference type="FunFam" id="3.40.50.200:FF:000014">
    <property type="entry name" value="Proteinase K"/>
    <property type="match status" value="1"/>
</dbReference>
<dbReference type="Pfam" id="PF05922">
    <property type="entry name" value="Inhibitor_I9"/>
    <property type="match status" value="1"/>
</dbReference>
<keyword evidence="4 6" id="KW-0378">Hydrolase</keyword>
<dbReference type="GO" id="GO:0005576">
    <property type="term" value="C:extracellular region"/>
    <property type="evidence" value="ECO:0007669"/>
    <property type="project" value="UniProtKB-ARBA"/>
</dbReference>
<reference evidence="12" key="1">
    <citation type="submission" date="2023-06" db="EMBL/GenBank/DDBJ databases">
        <title>Conoideocrella luteorostrata (Hypocreales: Clavicipitaceae), a potential biocontrol fungus for elongate hemlock scale in United States Christmas tree production areas.</title>
        <authorList>
            <person name="Barrett H."/>
            <person name="Lovett B."/>
            <person name="Macias A.M."/>
            <person name="Stajich J.E."/>
            <person name="Kasson M.T."/>
        </authorList>
    </citation>
    <scope>NUCLEOTIDE SEQUENCE</scope>
    <source>
        <strain evidence="12">ARSEF 14590</strain>
    </source>
</reference>
<evidence type="ECO:0000259" key="10">
    <source>
        <dbReference type="Pfam" id="PF00082"/>
    </source>
</evidence>
<evidence type="ECO:0000256" key="8">
    <source>
        <dbReference type="SAM" id="MobiDB-lite"/>
    </source>
</evidence>
<feature type="domain" description="Inhibitor I9" evidence="11">
    <location>
        <begin position="43"/>
        <end position="122"/>
    </location>
</feature>
<evidence type="ECO:0000256" key="1">
    <source>
        <dbReference type="ARBA" id="ARBA00011073"/>
    </source>
</evidence>
<dbReference type="InterPro" id="IPR010259">
    <property type="entry name" value="S8pro/Inhibitor_I9"/>
</dbReference>
<evidence type="ECO:0000256" key="9">
    <source>
        <dbReference type="SAM" id="SignalP"/>
    </source>
</evidence>
<accession>A0AAJ0CUU9</accession>
<evidence type="ECO:0000256" key="4">
    <source>
        <dbReference type="ARBA" id="ARBA00022801"/>
    </source>
</evidence>
<keyword evidence="5 6" id="KW-0720">Serine protease</keyword>
<dbReference type="PROSITE" id="PS00136">
    <property type="entry name" value="SUBTILASE_ASP"/>
    <property type="match status" value="1"/>
</dbReference>
<keyword evidence="2 6" id="KW-0645">Protease</keyword>
<comment type="similarity">
    <text evidence="1 6 7">Belongs to the peptidase S8 family.</text>
</comment>
<dbReference type="Gene3D" id="3.30.70.80">
    <property type="entry name" value="Peptidase S8 propeptide/proteinase inhibitor I9"/>
    <property type="match status" value="1"/>
</dbReference>
<dbReference type="InterPro" id="IPR050131">
    <property type="entry name" value="Peptidase_S8_subtilisin-like"/>
</dbReference>
<evidence type="ECO:0000256" key="5">
    <source>
        <dbReference type="ARBA" id="ARBA00022825"/>
    </source>
</evidence>
<dbReference type="InterPro" id="IPR022398">
    <property type="entry name" value="Peptidase_S8_His-AS"/>
</dbReference>
<dbReference type="SUPFAM" id="SSF54897">
    <property type="entry name" value="Protease propeptides/inhibitors"/>
    <property type="match status" value="1"/>
</dbReference>
<evidence type="ECO:0000256" key="7">
    <source>
        <dbReference type="RuleBase" id="RU003355"/>
    </source>
</evidence>
<dbReference type="PROSITE" id="PS00138">
    <property type="entry name" value="SUBTILASE_SER"/>
    <property type="match status" value="1"/>
</dbReference>
<feature type="chain" id="PRO_5042484291" evidence="9">
    <location>
        <begin position="21"/>
        <end position="427"/>
    </location>
</feature>
<protein>
    <submittedName>
        <fullName evidence="12">Uncharacterized protein</fullName>
    </submittedName>
</protein>
<dbReference type="Proteomes" id="UP001251528">
    <property type="component" value="Unassembled WGS sequence"/>
</dbReference>
<dbReference type="InterPro" id="IPR036852">
    <property type="entry name" value="Peptidase_S8/S53_dom_sf"/>
</dbReference>
<dbReference type="InterPro" id="IPR000209">
    <property type="entry name" value="Peptidase_S8/S53_dom"/>
</dbReference>
<dbReference type="PANTHER" id="PTHR43806:SF58">
    <property type="entry name" value="ALKALINE PROTEASE 1-RELATED"/>
    <property type="match status" value="1"/>
</dbReference>
<keyword evidence="3 9" id="KW-0732">Signal</keyword>
<dbReference type="PROSITE" id="PS51892">
    <property type="entry name" value="SUBTILASE"/>
    <property type="match status" value="1"/>
</dbReference>
<sequence>MLNVKNLFVTATVLVSQTLAAPAVLSEGNSKIQAIKGQTVPGKYIVTLKNTAQPAALDSHLRWVDKIHARDLTGAVAKGVETTFNGSYGFSGYAGSFNEGTLAEIKGHPDVESVEEDKIWTLTWLTDDQQIEDREESGKVFERSIVEQQHATWGLGSISHRSPHATEYTYHDSAGEDTYAYVIDSGIRVTHKEFEGRATPAWSAYDTYDDNVGHGTHVAGTIGGKTFGIAKKAKLLAVKVFEGNSSSTSTILSGYNWAVNDVIETGRTKKAALNMSLGGIFSFAFNTAVERAAESGVLSIVAAGNEGQNAALSSPASARSAVTVAAIDRDWACAYYSNYGSVVDIFAPGSRITSAWFKDDSAENAMSGTSMATPHVVGLALYAMSVYGITGVSDVTDHLIESATKDQVGGGTRGSPNLIGNNNNPYQ</sequence>
<evidence type="ECO:0000313" key="13">
    <source>
        <dbReference type="Proteomes" id="UP001251528"/>
    </source>
</evidence>
<dbReference type="InterPro" id="IPR034193">
    <property type="entry name" value="PCSK9_ProteinaseK-like"/>
</dbReference>
<comment type="caution">
    <text evidence="12">The sequence shown here is derived from an EMBL/GenBank/DDBJ whole genome shotgun (WGS) entry which is preliminary data.</text>
</comment>
<feature type="compositionally biased region" description="Polar residues" evidence="8">
    <location>
        <begin position="414"/>
        <end position="427"/>
    </location>
</feature>
<dbReference type="InterPro" id="IPR015500">
    <property type="entry name" value="Peptidase_S8_subtilisin-rel"/>
</dbReference>
<feature type="active site" description="Charge relay system" evidence="6">
    <location>
        <position position="370"/>
    </location>
</feature>
<dbReference type="InterPro" id="IPR023828">
    <property type="entry name" value="Peptidase_S8_Ser-AS"/>
</dbReference>
<evidence type="ECO:0000256" key="2">
    <source>
        <dbReference type="ARBA" id="ARBA00022670"/>
    </source>
</evidence>
<feature type="active site" description="Charge relay system" evidence="6">
    <location>
        <position position="214"/>
    </location>
</feature>